<evidence type="ECO:0000313" key="6">
    <source>
        <dbReference type="Proteomes" id="UP000319103"/>
    </source>
</evidence>
<accession>A0A540W8B0</accession>
<organism evidence="5 6">
    <name type="scientific">Kitasatospora acidiphila</name>
    <dbReference type="NCBI Taxonomy" id="2567942"/>
    <lineage>
        <taxon>Bacteria</taxon>
        <taxon>Bacillati</taxon>
        <taxon>Actinomycetota</taxon>
        <taxon>Actinomycetes</taxon>
        <taxon>Kitasatosporales</taxon>
        <taxon>Streptomycetaceae</taxon>
        <taxon>Kitasatospora</taxon>
    </lineage>
</organism>
<keyword evidence="4" id="KW-1133">Transmembrane helix</keyword>
<evidence type="ECO:0000313" key="5">
    <source>
        <dbReference type="EMBL" id="TQF05253.1"/>
    </source>
</evidence>
<protein>
    <submittedName>
        <fullName evidence="5">Type II toxin-antitoxin system PemK/MazF family toxin</fullName>
    </submittedName>
</protein>
<dbReference type="RefSeq" id="WP_141635747.1">
    <property type="nucleotide sequence ID" value="NZ_VIGB01000003.1"/>
</dbReference>
<comment type="similarity">
    <text evidence="1">Belongs to the PemK/MazF family.</text>
</comment>
<dbReference type="OrthoDB" id="3295034at2"/>
<dbReference type="Gene3D" id="2.30.30.110">
    <property type="match status" value="1"/>
</dbReference>
<feature type="region of interest" description="Disordered" evidence="3">
    <location>
        <begin position="33"/>
        <end position="55"/>
    </location>
</feature>
<dbReference type="AlphaFoldDB" id="A0A540W8B0"/>
<keyword evidence="2" id="KW-1277">Toxin-antitoxin system</keyword>
<keyword evidence="4" id="KW-0812">Transmembrane</keyword>
<evidence type="ECO:0000256" key="4">
    <source>
        <dbReference type="SAM" id="Phobius"/>
    </source>
</evidence>
<reference evidence="5 6" key="1">
    <citation type="submission" date="2019-06" db="EMBL/GenBank/DDBJ databases">
        <title>Description of Kitasatospora acidophila sp. nov. isolated from pine grove soil, and reclassification of Streptomyces novaecaesareae to Kitasatospora novaeceasareae comb. nov.</title>
        <authorList>
            <person name="Kim M.J."/>
        </authorList>
    </citation>
    <scope>NUCLEOTIDE SEQUENCE [LARGE SCALE GENOMIC DNA]</scope>
    <source>
        <strain evidence="5 6">MMS16-CNU292</strain>
    </source>
</reference>
<dbReference type="Proteomes" id="UP000319103">
    <property type="component" value="Unassembled WGS sequence"/>
</dbReference>
<keyword evidence="4" id="KW-0472">Membrane</keyword>
<dbReference type="SUPFAM" id="SSF50118">
    <property type="entry name" value="Cell growth inhibitor/plasmid maintenance toxic component"/>
    <property type="match status" value="1"/>
</dbReference>
<gene>
    <name evidence="5" type="ORF">E6W39_27200</name>
</gene>
<keyword evidence="6" id="KW-1185">Reference proteome</keyword>
<name>A0A540W8B0_9ACTN</name>
<dbReference type="InterPro" id="IPR003477">
    <property type="entry name" value="PemK-like"/>
</dbReference>
<proteinExistence type="inferred from homology"/>
<dbReference type="EMBL" id="VIGB01000003">
    <property type="protein sequence ID" value="TQF05253.1"/>
    <property type="molecule type" value="Genomic_DNA"/>
</dbReference>
<feature type="transmembrane region" description="Helical" evidence="4">
    <location>
        <begin position="12"/>
        <end position="30"/>
    </location>
</feature>
<dbReference type="InterPro" id="IPR011067">
    <property type="entry name" value="Plasmid_toxin/cell-grow_inhib"/>
</dbReference>
<evidence type="ECO:0000256" key="2">
    <source>
        <dbReference type="ARBA" id="ARBA00022649"/>
    </source>
</evidence>
<evidence type="ECO:0000256" key="1">
    <source>
        <dbReference type="ARBA" id="ARBA00007521"/>
    </source>
</evidence>
<evidence type="ECO:0000256" key="3">
    <source>
        <dbReference type="SAM" id="MobiDB-lite"/>
    </source>
</evidence>
<sequence>MNLAQHATASTYPLLGVAALVLLVLAVLLGRRSRGSGSSTAPARTPAPRRPVAAAGAPAPREIWWAEVPFEDGPGHKDRPCLVLSVHGHTATVVKITSKHHQRPGVLALPPGSVGDREGRASWLETDELREVALTAFRRRVGLVDAPTWARTERAVRAR</sequence>
<comment type="caution">
    <text evidence="5">The sequence shown here is derived from an EMBL/GenBank/DDBJ whole genome shotgun (WGS) entry which is preliminary data.</text>
</comment>
<dbReference type="Pfam" id="PF02452">
    <property type="entry name" value="PemK_toxin"/>
    <property type="match status" value="1"/>
</dbReference>
<dbReference type="GO" id="GO:0003677">
    <property type="term" value="F:DNA binding"/>
    <property type="evidence" value="ECO:0007669"/>
    <property type="project" value="InterPro"/>
</dbReference>